<name>A0A1H3XGF8_9FLAO</name>
<comment type="subcellular location">
    <subcellularLocation>
        <location evidence="1 8">Cell outer membrane</location>
        <topology evidence="1 8">Multi-pass membrane protein</topology>
    </subcellularLocation>
</comment>
<dbReference type="CDD" id="cd01347">
    <property type="entry name" value="ligand_gated_channel"/>
    <property type="match status" value="1"/>
</dbReference>
<evidence type="ECO:0000256" key="8">
    <source>
        <dbReference type="PROSITE-ProRule" id="PRU01360"/>
    </source>
</evidence>
<feature type="domain" description="TonB-dependent receptor-like beta-barrel" evidence="11">
    <location>
        <begin position="321"/>
        <end position="720"/>
    </location>
</feature>
<dbReference type="InterPro" id="IPR039426">
    <property type="entry name" value="TonB-dep_rcpt-like"/>
</dbReference>
<keyword evidence="10" id="KW-0732">Signal</keyword>
<comment type="similarity">
    <text evidence="8 9">Belongs to the TonB-dependent receptor family.</text>
</comment>
<feature type="signal peptide" evidence="10">
    <location>
        <begin position="1"/>
        <end position="18"/>
    </location>
</feature>
<keyword evidence="2 8" id="KW-0813">Transport</keyword>
<gene>
    <name evidence="13" type="ORF">SAMN05421540_102355</name>
</gene>
<dbReference type="InterPro" id="IPR012910">
    <property type="entry name" value="Plug_dom"/>
</dbReference>
<dbReference type="GO" id="GO:0009279">
    <property type="term" value="C:cell outer membrane"/>
    <property type="evidence" value="ECO:0007669"/>
    <property type="project" value="UniProtKB-SubCell"/>
</dbReference>
<sequence length="760" mass="86451">MKYFFIAIFMCFNLTLIAQNNFYQIKDAKTNENLTLAAAENQQNQRIIPANDSAKIKLKVGQTYVISHMGYQNLLIEITDQTPSIILLKPEINILNEVLITGNRMQDPALSTSTPNLAERVVQPKNIGDLFQDLNGFSLIKRGNYAIDPTFRASQYEQLNVQYDGGTKIVHACPSRMDPITTHVSPEEIQKIEVIKGPFSMRYGSTFGGVVNMVTKSPQHQKIGISGSVSAGYETNGDAMTTSASLNYVKDKFDISGNWGYRDFGNYEDGEGITIPSQFRSIDYGLKLGYNLTENQRLQASWKQSFGRDVLHAGLPMDTEFDDSSIATLDYSWSQISDNINGLKAKIYYSYVDHLMSNLWRPNRGSTEAASPVESFTSGGKIELDWQLADNIRVFSGLDAYQISREGDRTRIIKKDMMGNPLPEPKVFVDQIWQDSYVNNYGFFNEAKWKLSELSLVTIGARYDYVVAETEMPEDDFAAYYPDLDKREEHNLSWTASYKTQLHENLNLELAYGRGVRSATMAERFINHFTVGSDPFEYIGNPNLDAEVNNQFEIGLSGSASLGTGFLNRLEYNFSTYYSIFDNYIVGIVDEDLDRKFMPQMEPKHPKVFQNLNDAYKTGFEASLNIDFLENYSLGMRTAYVYTKNKDLGESLPLTPPWNNRLNLSYAKGIFWADVFYNYVSKQSDIAPSFGETETPSWQTVDLKAGLRYKKYEFGVAALNVFDEAYRDHLSFSFKNQYGYNGRSIFEPGRNFTFFLKYSF</sequence>
<evidence type="ECO:0000313" key="13">
    <source>
        <dbReference type="EMBL" id="SDZ98439.1"/>
    </source>
</evidence>
<feature type="domain" description="TonB-dependent receptor plug" evidence="12">
    <location>
        <begin position="123"/>
        <end position="210"/>
    </location>
</feature>
<dbReference type="Gene3D" id="2.40.170.20">
    <property type="entry name" value="TonB-dependent receptor, beta-barrel domain"/>
    <property type="match status" value="1"/>
</dbReference>
<dbReference type="STRING" id="908615.SAMN05421540_102355"/>
<dbReference type="PROSITE" id="PS52016">
    <property type="entry name" value="TONB_DEPENDENT_REC_3"/>
    <property type="match status" value="1"/>
</dbReference>
<evidence type="ECO:0000256" key="6">
    <source>
        <dbReference type="ARBA" id="ARBA00023136"/>
    </source>
</evidence>
<feature type="chain" id="PRO_5011788211" evidence="10">
    <location>
        <begin position="19"/>
        <end position="760"/>
    </location>
</feature>
<protein>
    <submittedName>
        <fullName evidence="13">Iron complex outermembrane recepter protein</fullName>
    </submittedName>
</protein>
<dbReference type="GO" id="GO:0044718">
    <property type="term" value="P:siderophore transmembrane transport"/>
    <property type="evidence" value="ECO:0007669"/>
    <property type="project" value="TreeGrafter"/>
</dbReference>
<dbReference type="Gene3D" id="2.170.130.10">
    <property type="entry name" value="TonB-dependent receptor, plug domain"/>
    <property type="match status" value="1"/>
</dbReference>
<accession>A0A1H3XGF8</accession>
<evidence type="ECO:0000256" key="3">
    <source>
        <dbReference type="ARBA" id="ARBA00022452"/>
    </source>
</evidence>
<dbReference type="InterPro" id="IPR036942">
    <property type="entry name" value="Beta-barrel_TonB_sf"/>
</dbReference>
<evidence type="ECO:0000256" key="5">
    <source>
        <dbReference type="ARBA" id="ARBA00023077"/>
    </source>
</evidence>
<evidence type="ECO:0000256" key="7">
    <source>
        <dbReference type="ARBA" id="ARBA00023237"/>
    </source>
</evidence>
<dbReference type="Proteomes" id="UP000198820">
    <property type="component" value="Unassembled WGS sequence"/>
</dbReference>
<evidence type="ECO:0000259" key="12">
    <source>
        <dbReference type="Pfam" id="PF07715"/>
    </source>
</evidence>
<dbReference type="AlphaFoldDB" id="A0A1H3XGF8"/>
<dbReference type="Pfam" id="PF00593">
    <property type="entry name" value="TonB_dep_Rec_b-barrel"/>
    <property type="match status" value="1"/>
</dbReference>
<evidence type="ECO:0000259" key="11">
    <source>
        <dbReference type="Pfam" id="PF00593"/>
    </source>
</evidence>
<organism evidence="13 14">
    <name type="scientific">Psychroflexus halocasei</name>
    <dbReference type="NCBI Taxonomy" id="908615"/>
    <lineage>
        <taxon>Bacteria</taxon>
        <taxon>Pseudomonadati</taxon>
        <taxon>Bacteroidota</taxon>
        <taxon>Flavobacteriia</taxon>
        <taxon>Flavobacteriales</taxon>
        <taxon>Flavobacteriaceae</taxon>
        <taxon>Psychroflexus</taxon>
    </lineage>
</organism>
<dbReference type="RefSeq" id="WP_093239732.1">
    <property type="nucleotide sequence ID" value="NZ_FNQF01000002.1"/>
</dbReference>
<dbReference type="EMBL" id="FNQF01000002">
    <property type="protein sequence ID" value="SDZ98439.1"/>
    <property type="molecule type" value="Genomic_DNA"/>
</dbReference>
<keyword evidence="4 8" id="KW-0812">Transmembrane</keyword>
<dbReference type="PANTHER" id="PTHR30069">
    <property type="entry name" value="TONB-DEPENDENT OUTER MEMBRANE RECEPTOR"/>
    <property type="match status" value="1"/>
</dbReference>
<evidence type="ECO:0000313" key="14">
    <source>
        <dbReference type="Proteomes" id="UP000198820"/>
    </source>
</evidence>
<dbReference type="InterPro" id="IPR000531">
    <property type="entry name" value="Beta-barrel_TonB"/>
</dbReference>
<evidence type="ECO:0000256" key="1">
    <source>
        <dbReference type="ARBA" id="ARBA00004571"/>
    </source>
</evidence>
<evidence type="ECO:0000256" key="4">
    <source>
        <dbReference type="ARBA" id="ARBA00022692"/>
    </source>
</evidence>
<keyword evidence="7 8" id="KW-0998">Cell outer membrane</keyword>
<keyword evidence="14" id="KW-1185">Reference proteome</keyword>
<dbReference type="GO" id="GO:0015344">
    <property type="term" value="F:siderophore uptake transmembrane transporter activity"/>
    <property type="evidence" value="ECO:0007669"/>
    <property type="project" value="TreeGrafter"/>
</dbReference>
<dbReference type="InterPro" id="IPR037066">
    <property type="entry name" value="Plug_dom_sf"/>
</dbReference>
<evidence type="ECO:0000256" key="10">
    <source>
        <dbReference type="SAM" id="SignalP"/>
    </source>
</evidence>
<reference evidence="13 14" key="1">
    <citation type="submission" date="2016-10" db="EMBL/GenBank/DDBJ databases">
        <authorList>
            <person name="de Groot N.N."/>
        </authorList>
    </citation>
    <scope>NUCLEOTIDE SEQUENCE [LARGE SCALE GENOMIC DNA]</scope>
    <source>
        <strain evidence="13 14">DSM 23581</strain>
    </source>
</reference>
<keyword evidence="3 8" id="KW-1134">Transmembrane beta strand</keyword>
<evidence type="ECO:0000256" key="2">
    <source>
        <dbReference type="ARBA" id="ARBA00022448"/>
    </source>
</evidence>
<dbReference type="SUPFAM" id="SSF56935">
    <property type="entry name" value="Porins"/>
    <property type="match status" value="1"/>
</dbReference>
<dbReference type="PANTHER" id="PTHR30069:SF49">
    <property type="entry name" value="OUTER MEMBRANE PROTEIN C"/>
    <property type="match status" value="1"/>
</dbReference>
<evidence type="ECO:0000256" key="9">
    <source>
        <dbReference type="RuleBase" id="RU003357"/>
    </source>
</evidence>
<proteinExistence type="inferred from homology"/>
<dbReference type="Pfam" id="PF07715">
    <property type="entry name" value="Plug"/>
    <property type="match status" value="1"/>
</dbReference>
<keyword evidence="5 9" id="KW-0798">TonB box</keyword>
<keyword evidence="6 8" id="KW-0472">Membrane</keyword>